<keyword evidence="3 6" id="KW-0812">Transmembrane</keyword>
<evidence type="ECO:0000313" key="10">
    <source>
        <dbReference type="Proteomes" id="UP001589797"/>
    </source>
</evidence>
<dbReference type="Proteomes" id="UP001589797">
    <property type="component" value="Unassembled WGS sequence"/>
</dbReference>
<feature type="transmembrane region" description="Helical" evidence="6">
    <location>
        <begin position="335"/>
        <end position="357"/>
    </location>
</feature>
<evidence type="ECO:0000259" key="8">
    <source>
        <dbReference type="Pfam" id="PF13567"/>
    </source>
</evidence>
<feature type="transmembrane region" description="Helical" evidence="6">
    <location>
        <begin position="6"/>
        <end position="26"/>
    </location>
</feature>
<name>A0ABV6FWR3_9BACT</name>
<dbReference type="PANTHER" id="PTHR30619:SF1">
    <property type="entry name" value="RECOMBINATION PROTEIN 2"/>
    <property type="match status" value="1"/>
</dbReference>
<accession>A0ABV6FWR3</accession>
<proteinExistence type="predicted"/>
<keyword evidence="4 6" id="KW-1133">Transmembrane helix</keyword>
<keyword evidence="10" id="KW-1185">Reference proteome</keyword>
<feature type="transmembrane region" description="Helical" evidence="6">
    <location>
        <begin position="418"/>
        <end position="441"/>
    </location>
</feature>
<dbReference type="InterPro" id="IPR004477">
    <property type="entry name" value="ComEC_N"/>
</dbReference>
<feature type="transmembrane region" description="Helical" evidence="6">
    <location>
        <begin position="251"/>
        <end position="278"/>
    </location>
</feature>
<organism evidence="9 10">
    <name type="scientific">Fontibacter flavus</name>
    <dbReference type="NCBI Taxonomy" id="654838"/>
    <lineage>
        <taxon>Bacteria</taxon>
        <taxon>Pseudomonadati</taxon>
        <taxon>Bacteroidota</taxon>
        <taxon>Cytophagia</taxon>
        <taxon>Cytophagales</taxon>
        <taxon>Cyclobacteriaceae</taxon>
        <taxon>Fontibacter</taxon>
    </lineage>
</organism>
<dbReference type="InterPro" id="IPR025405">
    <property type="entry name" value="DUF4131"/>
</dbReference>
<comment type="subcellular location">
    <subcellularLocation>
        <location evidence="1">Cell membrane</location>
        <topology evidence="1">Multi-pass membrane protein</topology>
    </subcellularLocation>
</comment>
<evidence type="ECO:0000256" key="4">
    <source>
        <dbReference type="ARBA" id="ARBA00022989"/>
    </source>
</evidence>
<gene>
    <name evidence="9" type="ORF">ACFFIP_16550</name>
</gene>
<feature type="transmembrane region" description="Helical" evidence="6">
    <location>
        <begin position="290"/>
        <end position="314"/>
    </location>
</feature>
<feature type="transmembrane region" description="Helical" evidence="6">
    <location>
        <begin position="63"/>
        <end position="81"/>
    </location>
</feature>
<reference evidence="9 10" key="1">
    <citation type="submission" date="2024-09" db="EMBL/GenBank/DDBJ databases">
        <authorList>
            <person name="Sun Q."/>
            <person name="Mori K."/>
        </authorList>
    </citation>
    <scope>NUCLEOTIDE SEQUENCE [LARGE SCALE GENOMIC DNA]</scope>
    <source>
        <strain evidence="9 10">CCM 7650</strain>
    </source>
</reference>
<evidence type="ECO:0000256" key="6">
    <source>
        <dbReference type="SAM" id="Phobius"/>
    </source>
</evidence>
<protein>
    <submittedName>
        <fullName evidence="9">ComEC/Rec2 family competence protein</fullName>
    </submittedName>
</protein>
<feature type="transmembrane region" description="Helical" evidence="6">
    <location>
        <begin position="33"/>
        <end position="51"/>
    </location>
</feature>
<dbReference type="EMBL" id="JBHLWI010000048">
    <property type="protein sequence ID" value="MFC0264299.1"/>
    <property type="molecule type" value="Genomic_DNA"/>
</dbReference>
<comment type="caution">
    <text evidence="9">The sequence shown here is derived from an EMBL/GenBank/DDBJ whole genome shotgun (WGS) entry which is preliminary data.</text>
</comment>
<dbReference type="NCBIfam" id="TIGR00360">
    <property type="entry name" value="ComEC_N-term"/>
    <property type="match status" value="1"/>
</dbReference>
<dbReference type="RefSeq" id="WP_382388825.1">
    <property type="nucleotide sequence ID" value="NZ_JBHLWI010000048.1"/>
</dbReference>
<evidence type="ECO:0000256" key="3">
    <source>
        <dbReference type="ARBA" id="ARBA00022692"/>
    </source>
</evidence>
<feature type="transmembrane region" description="Helical" evidence="6">
    <location>
        <begin position="510"/>
        <end position="527"/>
    </location>
</feature>
<feature type="domain" description="DUF4131" evidence="8">
    <location>
        <begin position="36"/>
        <end position="192"/>
    </location>
</feature>
<dbReference type="PANTHER" id="PTHR30619">
    <property type="entry name" value="DNA INTERNALIZATION/COMPETENCE PROTEIN COMEC/REC2"/>
    <property type="match status" value="1"/>
</dbReference>
<dbReference type="Pfam" id="PF03772">
    <property type="entry name" value="Competence"/>
    <property type="match status" value="1"/>
</dbReference>
<feature type="transmembrane region" description="Helical" evidence="6">
    <location>
        <begin position="363"/>
        <end position="381"/>
    </location>
</feature>
<evidence type="ECO:0000256" key="2">
    <source>
        <dbReference type="ARBA" id="ARBA00022475"/>
    </source>
</evidence>
<evidence type="ECO:0000256" key="5">
    <source>
        <dbReference type="ARBA" id="ARBA00023136"/>
    </source>
</evidence>
<evidence type="ECO:0000259" key="7">
    <source>
        <dbReference type="Pfam" id="PF03772"/>
    </source>
</evidence>
<evidence type="ECO:0000313" key="9">
    <source>
        <dbReference type="EMBL" id="MFC0264299.1"/>
    </source>
</evidence>
<keyword evidence="2" id="KW-1003">Cell membrane</keyword>
<dbReference type="InterPro" id="IPR052159">
    <property type="entry name" value="Competence_DNA_uptake"/>
</dbReference>
<feature type="domain" description="ComEC/Rec2-related protein" evidence="7">
    <location>
        <begin position="236"/>
        <end position="507"/>
    </location>
</feature>
<feature type="transmembrane region" description="Helical" evidence="6">
    <location>
        <begin position="393"/>
        <end position="412"/>
    </location>
</feature>
<keyword evidence="5 6" id="KW-0472">Membrane</keyword>
<sequence length="653" mass="74081">MRFDEFPFLRYVIFFVLGILLYPAFLDFISTRWIKLALLTVFLMYLILMLVNHRSRSNNIRAVLPILAYSQIILFGVLFTFERDIGKKPHHIMHLDKNIKGYLALVLANDEEKPNSFANTVSVKAVYDGEKLVASKGEILIYHRAQSKLEPGELLWIPGSPQAISKPNNPFEFDYAKFMLRQQISHQHFIADKFETIGFVKEIPISAFFMKLRGGIMEQIDSMILDHQANQIAKALLLGQKKSLDKEVSEAYATAGAMHVLAVSGLHVGIIYGFFFMFVKPYRLSVVKRAIYLSGLILLIWSYAMLTGMSPSVMRAATMFSIMALAQMKSRSPSIFNAIALSAFILLLFDPFLIYAVGFQLSYAALFGILIIQPILVRLWLPKNSILEYAWQISTVGIAAQLATFPISVYYFQVFPVYFILSNLVAIPGAFLIMSFGVPFMLLSKIPFLGAGLAWISEKLIIMVNTLIFWVQDLPFSRISEIYVSSKFVWFYVLVLGAILILIYYPNRKLLYALTAFVTGLILLRPLEFLFNSGQKQLVFYGLEKGMSIDYFDGRNLFSFDDLSDSDKMFKVQPYRARLKASINYPLYAFHLGDTLLVLLPEGGAVQLAKSELNFEGIGRTAKLLSWDNGKWNEVSRESNIAVNGNAYKLVFD</sequence>
<feature type="transmembrane region" description="Helical" evidence="6">
    <location>
        <begin position="482"/>
        <end position="503"/>
    </location>
</feature>
<dbReference type="Pfam" id="PF13567">
    <property type="entry name" value="DUF4131"/>
    <property type="match status" value="1"/>
</dbReference>
<feature type="transmembrane region" description="Helical" evidence="6">
    <location>
        <begin position="448"/>
        <end position="470"/>
    </location>
</feature>
<evidence type="ECO:0000256" key="1">
    <source>
        <dbReference type="ARBA" id="ARBA00004651"/>
    </source>
</evidence>